<evidence type="ECO:0000259" key="6">
    <source>
        <dbReference type="PROSITE" id="PS50853"/>
    </source>
</evidence>
<dbReference type="InterPro" id="IPR013098">
    <property type="entry name" value="Ig_I-set"/>
</dbReference>
<dbReference type="Proteomes" id="UP000821853">
    <property type="component" value="Chromosome 10"/>
</dbReference>
<dbReference type="GO" id="GO:0098609">
    <property type="term" value="P:cell-cell adhesion"/>
    <property type="evidence" value="ECO:0007669"/>
    <property type="project" value="TreeGrafter"/>
</dbReference>
<feature type="domain" description="Fibronectin type-III" evidence="6">
    <location>
        <begin position="299"/>
        <end position="393"/>
    </location>
</feature>
<dbReference type="EMBL" id="JABSTR010000002">
    <property type="protein sequence ID" value="KAH9364289.1"/>
    <property type="molecule type" value="Genomic_DNA"/>
</dbReference>
<dbReference type="InterPro" id="IPR003599">
    <property type="entry name" value="Ig_sub"/>
</dbReference>
<feature type="transmembrane region" description="Helical" evidence="4">
    <location>
        <begin position="573"/>
        <end position="596"/>
    </location>
</feature>
<dbReference type="PANTHER" id="PTHR44170:SF54">
    <property type="entry name" value="FI24025P1"/>
    <property type="match status" value="1"/>
</dbReference>
<comment type="caution">
    <text evidence="7">The sequence shown here is derived from an EMBL/GenBank/DDBJ whole genome shotgun (WGS) entry which is preliminary data.</text>
</comment>
<dbReference type="InterPro" id="IPR036116">
    <property type="entry name" value="FN3_sf"/>
</dbReference>
<evidence type="ECO:0008006" key="9">
    <source>
        <dbReference type="Google" id="ProtNLM"/>
    </source>
</evidence>
<feature type="domain" description="Ig-like" evidence="5">
    <location>
        <begin position="106"/>
        <end position="197"/>
    </location>
</feature>
<keyword evidence="1" id="KW-0677">Repeat</keyword>
<keyword evidence="4" id="KW-0812">Transmembrane</keyword>
<feature type="domain" description="Fibronectin type-III" evidence="6">
    <location>
        <begin position="398"/>
        <end position="491"/>
    </location>
</feature>
<evidence type="ECO:0000313" key="7">
    <source>
        <dbReference type="EMBL" id="KAH9364289.1"/>
    </source>
</evidence>
<dbReference type="VEuPathDB" id="VectorBase:HLOH_048452"/>
<dbReference type="Pfam" id="PF07679">
    <property type="entry name" value="I-set"/>
    <property type="match status" value="1"/>
</dbReference>
<evidence type="ECO:0000256" key="2">
    <source>
        <dbReference type="ARBA" id="ARBA00023157"/>
    </source>
</evidence>
<proteinExistence type="predicted"/>
<dbReference type="FunFam" id="2.60.40.10:FF:000028">
    <property type="entry name" value="Neuronal cell adhesion molecule"/>
    <property type="match status" value="1"/>
</dbReference>
<accession>A0A9J6FPT8</accession>
<dbReference type="FunFam" id="2.60.40.10:FF:000032">
    <property type="entry name" value="palladin isoform X1"/>
    <property type="match status" value="1"/>
</dbReference>
<dbReference type="InterPro" id="IPR007110">
    <property type="entry name" value="Ig-like_dom"/>
</dbReference>
<organism evidence="7 8">
    <name type="scientific">Haemaphysalis longicornis</name>
    <name type="common">Bush tick</name>
    <dbReference type="NCBI Taxonomy" id="44386"/>
    <lineage>
        <taxon>Eukaryota</taxon>
        <taxon>Metazoa</taxon>
        <taxon>Ecdysozoa</taxon>
        <taxon>Arthropoda</taxon>
        <taxon>Chelicerata</taxon>
        <taxon>Arachnida</taxon>
        <taxon>Acari</taxon>
        <taxon>Parasitiformes</taxon>
        <taxon>Ixodida</taxon>
        <taxon>Ixodoidea</taxon>
        <taxon>Ixodidae</taxon>
        <taxon>Haemaphysalinae</taxon>
        <taxon>Haemaphysalis</taxon>
    </lineage>
</organism>
<dbReference type="PROSITE" id="PS50835">
    <property type="entry name" value="IG_LIKE"/>
    <property type="match status" value="3"/>
</dbReference>
<dbReference type="Gene3D" id="2.60.40.10">
    <property type="entry name" value="Immunoglobulins"/>
    <property type="match status" value="6"/>
</dbReference>
<dbReference type="GO" id="GO:0009653">
    <property type="term" value="P:anatomical structure morphogenesis"/>
    <property type="evidence" value="ECO:0007669"/>
    <property type="project" value="UniProtKB-ARBA"/>
</dbReference>
<evidence type="ECO:0000313" key="8">
    <source>
        <dbReference type="Proteomes" id="UP000821853"/>
    </source>
</evidence>
<dbReference type="PROSITE" id="PS50853">
    <property type="entry name" value="FN3"/>
    <property type="match status" value="2"/>
</dbReference>
<evidence type="ECO:0000256" key="1">
    <source>
        <dbReference type="ARBA" id="ARBA00022737"/>
    </source>
</evidence>
<dbReference type="SUPFAM" id="SSF48726">
    <property type="entry name" value="Immunoglobulin"/>
    <property type="match status" value="3"/>
</dbReference>
<sequence>MQSTLLFPDAPLLQKFQFKDGLVVGDQTAVVCAVIGGDRPLTLRWLKDGRIAANTEGRSVEMLSEGVSTLRLHSVSASDVGNYTCQAENAAGTTAVTAPLLIQAAPVWLSEPKDTDAIQGRDLVLACNAAGFPKPRFTWKMQIGSRDFVPLHPVGRRKIYDNGTLVIENVESDDEGLYQCDVSNGVAPPLSKTIKVSVHVPPRISKSSSDVSVKRGDIAKIACEASGQHPLVVTWEKDNTLLLPSVDRYETHEEMSATGVTSVLVIHNSIRKDATAYVCVAKNDYGQTKHTFRLTVLEPPESPTDVVVTERRSRYVSVKWSPPKRPVNRYVFRYWRKSSRGSVLQEQEVDGMRTSLMVTNLHPGTEYLALVLAENSVGFGDPSETVTFTTAAEEPSAPPMNIQCEALDTRNIKVSWEPPPADQLNGELKGYYIGHKMDGTPFVHDTVNRDKDHRTFRGLQAASTYRFMLKAFNEVGSGPASEEVACTTLNGEYEIQYGTDDGDRRQLHIPATKDSVTLTELRSGTRYNFRMAAFNLYGRGDFSLDLPAVTHLSDGGSFPSMIDEEMPFYYKTYFVVPVVASFTVIITAIVIAWACLKRATYFAEYSLGQPVCPHLIHEDHGPEEQPVPGGSLRCALEWSCH</sequence>
<dbReference type="PANTHER" id="PTHR44170">
    <property type="entry name" value="PROTEIN SIDEKICK"/>
    <property type="match status" value="1"/>
</dbReference>
<dbReference type="SMART" id="SM00408">
    <property type="entry name" value="IGc2"/>
    <property type="match status" value="3"/>
</dbReference>
<dbReference type="OrthoDB" id="5982258at2759"/>
<dbReference type="InterPro" id="IPR003961">
    <property type="entry name" value="FN3_dom"/>
</dbReference>
<dbReference type="GO" id="GO:0016020">
    <property type="term" value="C:membrane"/>
    <property type="evidence" value="ECO:0007669"/>
    <property type="project" value="UniProtKB-SubCell"/>
</dbReference>
<keyword evidence="4" id="KW-0472">Membrane</keyword>
<dbReference type="Pfam" id="PF00041">
    <property type="entry name" value="fn3"/>
    <property type="match status" value="3"/>
</dbReference>
<keyword evidence="2" id="KW-1015">Disulfide bond</keyword>
<dbReference type="PRINTS" id="PR00014">
    <property type="entry name" value="FNTYPEIII"/>
</dbReference>
<dbReference type="InterPro" id="IPR036179">
    <property type="entry name" value="Ig-like_dom_sf"/>
</dbReference>
<dbReference type="CDD" id="cd00063">
    <property type="entry name" value="FN3"/>
    <property type="match status" value="3"/>
</dbReference>
<feature type="domain" description="Ig-like" evidence="5">
    <location>
        <begin position="11"/>
        <end position="97"/>
    </location>
</feature>
<dbReference type="OMA" id="HTATLEC"/>
<keyword evidence="8" id="KW-1185">Reference proteome</keyword>
<dbReference type="SUPFAM" id="SSF49265">
    <property type="entry name" value="Fibronectin type III"/>
    <property type="match status" value="2"/>
</dbReference>
<name>A0A9J6FPT8_HAELO</name>
<evidence type="ECO:0000256" key="4">
    <source>
        <dbReference type="SAM" id="Phobius"/>
    </source>
</evidence>
<evidence type="ECO:0000259" key="5">
    <source>
        <dbReference type="PROSITE" id="PS50835"/>
    </source>
</evidence>
<dbReference type="CDD" id="cd00096">
    <property type="entry name" value="Ig"/>
    <property type="match status" value="1"/>
</dbReference>
<gene>
    <name evidence="7" type="ORF">HPB48_008473</name>
</gene>
<evidence type="ECO:0000256" key="3">
    <source>
        <dbReference type="ARBA" id="ARBA00023319"/>
    </source>
</evidence>
<dbReference type="InterPro" id="IPR003598">
    <property type="entry name" value="Ig_sub2"/>
</dbReference>
<feature type="domain" description="Ig-like" evidence="5">
    <location>
        <begin position="202"/>
        <end position="295"/>
    </location>
</feature>
<keyword evidence="4" id="KW-1133">Transmembrane helix</keyword>
<dbReference type="FunFam" id="2.60.40.10:FF:000333">
    <property type="entry name" value="Down syndrome cell adhesion molecule"/>
    <property type="match status" value="1"/>
</dbReference>
<dbReference type="FunFam" id="2.60.40.10:FF:000104">
    <property type="entry name" value="Down syndrome cell adhesion molecule b"/>
    <property type="match status" value="1"/>
</dbReference>
<dbReference type="InterPro" id="IPR013783">
    <property type="entry name" value="Ig-like_fold"/>
</dbReference>
<reference evidence="7 8" key="1">
    <citation type="journal article" date="2020" name="Cell">
        <title>Large-Scale Comparative Analyses of Tick Genomes Elucidate Their Genetic Diversity and Vector Capacities.</title>
        <authorList>
            <consortium name="Tick Genome and Microbiome Consortium (TIGMIC)"/>
            <person name="Jia N."/>
            <person name="Wang J."/>
            <person name="Shi W."/>
            <person name="Du L."/>
            <person name="Sun Y."/>
            <person name="Zhan W."/>
            <person name="Jiang J.F."/>
            <person name="Wang Q."/>
            <person name="Zhang B."/>
            <person name="Ji P."/>
            <person name="Bell-Sakyi L."/>
            <person name="Cui X.M."/>
            <person name="Yuan T.T."/>
            <person name="Jiang B.G."/>
            <person name="Yang W.F."/>
            <person name="Lam T.T."/>
            <person name="Chang Q.C."/>
            <person name="Ding S.J."/>
            <person name="Wang X.J."/>
            <person name="Zhu J.G."/>
            <person name="Ruan X.D."/>
            <person name="Zhao L."/>
            <person name="Wei J.T."/>
            <person name="Ye R.Z."/>
            <person name="Que T.C."/>
            <person name="Du C.H."/>
            <person name="Zhou Y.H."/>
            <person name="Cheng J.X."/>
            <person name="Dai P.F."/>
            <person name="Guo W.B."/>
            <person name="Han X.H."/>
            <person name="Huang E.J."/>
            <person name="Li L.F."/>
            <person name="Wei W."/>
            <person name="Gao Y.C."/>
            <person name="Liu J.Z."/>
            <person name="Shao H.Z."/>
            <person name="Wang X."/>
            <person name="Wang C.C."/>
            <person name="Yang T.C."/>
            <person name="Huo Q.B."/>
            <person name="Li W."/>
            <person name="Chen H.Y."/>
            <person name="Chen S.E."/>
            <person name="Zhou L.G."/>
            <person name="Ni X.B."/>
            <person name="Tian J.H."/>
            <person name="Sheng Y."/>
            <person name="Liu T."/>
            <person name="Pan Y.S."/>
            <person name="Xia L.Y."/>
            <person name="Li J."/>
            <person name="Zhao F."/>
            <person name="Cao W.C."/>
        </authorList>
    </citation>
    <scope>NUCLEOTIDE SEQUENCE [LARGE SCALE GENOMIC DNA]</scope>
    <source>
        <strain evidence="7">HaeL-2018</strain>
    </source>
</reference>
<dbReference type="GO" id="GO:0030154">
    <property type="term" value="P:cell differentiation"/>
    <property type="evidence" value="ECO:0007669"/>
    <property type="project" value="UniProtKB-ARBA"/>
</dbReference>
<dbReference type="Pfam" id="PF13927">
    <property type="entry name" value="Ig_3"/>
    <property type="match status" value="2"/>
</dbReference>
<dbReference type="AlphaFoldDB" id="A0A9J6FPT8"/>
<keyword evidence="3" id="KW-0393">Immunoglobulin domain</keyword>
<dbReference type="SMART" id="SM00409">
    <property type="entry name" value="IG"/>
    <property type="match status" value="3"/>
</dbReference>
<protein>
    <recommendedName>
        <fullName evidence="9">Down syndrome cell adhesion molecule</fullName>
    </recommendedName>
</protein>
<dbReference type="SMART" id="SM00060">
    <property type="entry name" value="FN3"/>
    <property type="match status" value="3"/>
</dbReference>